<dbReference type="InterPro" id="IPR036986">
    <property type="entry name" value="S4_RNA-bd_sf"/>
</dbReference>
<dbReference type="GO" id="GO:0042274">
    <property type="term" value="P:ribosomal small subunit biogenesis"/>
    <property type="evidence" value="ECO:0007669"/>
    <property type="project" value="TreeGrafter"/>
</dbReference>
<keyword evidence="3" id="KW-0690">Ribosome biogenesis</keyword>
<evidence type="ECO:0000256" key="1">
    <source>
        <dbReference type="ARBA" id="ARBA00004604"/>
    </source>
</evidence>
<evidence type="ECO:0000256" key="2">
    <source>
        <dbReference type="ARBA" id="ARBA00007465"/>
    </source>
</evidence>
<organism evidence="10 11">
    <name type="scientific">Hanseniaspora valbyensis NRRL Y-1626</name>
    <dbReference type="NCBI Taxonomy" id="766949"/>
    <lineage>
        <taxon>Eukaryota</taxon>
        <taxon>Fungi</taxon>
        <taxon>Dikarya</taxon>
        <taxon>Ascomycota</taxon>
        <taxon>Saccharomycotina</taxon>
        <taxon>Saccharomycetes</taxon>
        <taxon>Saccharomycodales</taxon>
        <taxon>Saccharomycodaceae</taxon>
        <taxon>Hanseniaspora</taxon>
    </lineage>
</organism>
<evidence type="ECO:0000256" key="5">
    <source>
        <dbReference type="ARBA" id="ARBA00023242"/>
    </source>
</evidence>
<proteinExistence type="inferred from homology"/>
<dbReference type="InterPro" id="IPR022801">
    <property type="entry name" value="Ribosomal_uS4"/>
</dbReference>
<accession>A0A1B7TJK1</accession>
<dbReference type="PANTHER" id="PTHR11831">
    <property type="entry name" value="30S 40S RIBOSOMAL PROTEIN"/>
    <property type="match status" value="1"/>
</dbReference>
<comment type="caution">
    <text evidence="10">The sequence shown here is derived from an EMBL/GenBank/DDBJ whole genome shotgun (WGS) entry which is preliminary data.</text>
</comment>
<dbReference type="CDD" id="cd00165">
    <property type="entry name" value="S4"/>
    <property type="match status" value="1"/>
</dbReference>
<feature type="domain" description="Small ribosomal subunit protein uS4 N-terminal" evidence="9">
    <location>
        <begin position="4"/>
        <end position="108"/>
    </location>
</feature>
<dbReference type="Pfam" id="PF01479">
    <property type="entry name" value="S4"/>
    <property type="match status" value="1"/>
</dbReference>
<dbReference type="InterPro" id="IPR002942">
    <property type="entry name" value="S4_RNA-bd"/>
</dbReference>
<keyword evidence="4 7" id="KW-0694">RNA-binding</keyword>
<dbReference type="InterPro" id="IPR001912">
    <property type="entry name" value="Ribosomal_uS4_N"/>
</dbReference>
<gene>
    <name evidence="10" type="ORF">HANVADRAFT_51353</name>
</gene>
<dbReference type="PANTHER" id="PTHR11831:SF1">
    <property type="entry name" value="U3 SMALL NUCLEOLAR RIBONUCLEOPROTEIN PROTEIN IMP3"/>
    <property type="match status" value="1"/>
</dbReference>
<dbReference type="GO" id="GO:0034457">
    <property type="term" value="C:Mpp10 complex"/>
    <property type="evidence" value="ECO:0007669"/>
    <property type="project" value="TreeGrafter"/>
</dbReference>
<evidence type="ECO:0000313" key="10">
    <source>
        <dbReference type="EMBL" id="OBA28932.1"/>
    </source>
</evidence>
<dbReference type="AlphaFoldDB" id="A0A1B7TJK1"/>
<evidence type="ECO:0000256" key="3">
    <source>
        <dbReference type="ARBA" id="ARBA00022517"/>
    </source>
</evidence>
<evidence type="ECO:0000259" key="8">
    <source>
        <dbReference type="SMART" id="SM00363"/>
    </source>
</evidence>
<dbReference type="Gene3D" id="3.10.290.10">
    <property type="entry name" value="RNA-binding S4 domain"/>
    <property type="match status" value="1"/>
</dbReference>
<feature type="domain" description="RNA-binding S4" evidence="8">
    <location>
        <begin position="109"/>
        <end position="175"/>
    </location>
</feature>
<dbReference type="GO" id="GO:0030515">
    <property type="term" value="F:snoRNA binding"/>
    <property type="evidence" value="ECO:0007669"/>
    <property type="project" value="TreeGrafter"/>
</dbReference>
<dbReference type="Proteomes" id="UP000092321">
    <property type="component" value="Unassembled WGS sequence"/>
</dbReference>
<keyword evidence="5" id="KW-0539">Nucleus</keyword>
<evidence type="ECO:0000256" key="7">
    <source>
        <dbReference type="PROSITE-ProRule" id="PRU00182"/>
    </source>
</evidence>
<dbReference type="SMART" id="SM00363">
    <property type="entry name" value="S4"/>
    <property type="match status" value="1"/>
</dbReference>
<protein>
    <submittedName>
        <fullName evidence="10">YHR148Wp-like protein</fullName>
    </submittedName>
</protein>
<dbReference type="GO" id="GO:0019843">
    <property type="term" value="F:rRNA binding"/>
    <property type="evidence" value="ECO:0007669"/>
    <property type="project" value="InterPro"/>
</dbReference>
<sequence length="181" mass="21514">MGRELKYHEKKLLKKVDFTNWKQDNVKANSIIRKFHLTKQEDYFLYNKIVGKIHKLVNQLSLLPANDPYRVKHERLIIDKLFKMGLLTNEKASPSEIMDKLNVSSLCRRRLAYIVFKTHMAETIFDAVKFIEQGHVKVGHNLINDPSYLITRTLEDYVTWTDNSKIKKTIQKYRNQQDDFE</sequence>
<evidence type="ECO:0000256" key="4">
    <source>
        <dbReference type="ARBA" id="ARBA00022884"/>
    </source>
</evidence>
<dbReference type="SMART" id="SM01390">
    <property type="entry name" value="Ribosomal_S4"/>
    <property type="match status" value="1"/>
</dbReference>
<dbReference type="EMBL" id="LXPE01000002">
    <property type="protein sequence ID" value="OBA28932.1"/>
    <property type="molecule type" value="Genomic_DNA"/>
</dbReference>
<dbReference type="PROSITE" id="PS50889">
    <property type="entry name" value="S4"/>
    <property type="match status" value="1"/>
</dbReference>
<dbReference type="GO" id="GO:0006364">
    <property type="term" value="P:rRNA processing"/>
    <property type="evidence" value="ECO:0007669"/>
    <property type="project" value="TreeGrafter"/>
</dbReference>
<keyword evidence="11" id="KW-1185">Reference proteome</keyword>
<comment type="similarity">
    <text evidence="2">Belongs to the universal ribosomal protein uS4 family.</text>
</comment>
<dbReference type="SUPFAM" id="SSF55174">
    <property type="entry name" value="Alpha-L RNA-binding motif"/>
    <property type="match status" value="1"/>
</dbReference>
<name>A0A1B7TJK1_9ASCO</name>
<evidence type="ECO:0000259" key="9">
    <source>
        <dbReference type="SMART" id="SM01390"/>
    </source>
</evidence>
<evidence type="ECO:0000256" key="6">
    <source>
        <dbReference type="ARBA" id="ARBA00023274"/>
    </source>
</evidence>
<reference evidence="11" key="1">
    <citation type="journal article" date="2016" name="Proc. Natl. Acad. Sci. U.S.A.">
        <title>Comparative genomics of biotechnologically important yeasts.</title>
        <authorList>
            <person name="Riley R."/>
            <person name="Haridas S."/>
            <person name="Wolfe K.H."/>
            <person name="Lopes M.R."/>
            <person name="Hittinger C.T."/>
            <person name="Goeker M."/>
            <person name="Salamov A.A."/>
            <person name="Wisecaver J.H."/>
            <person name="Long T.M."/>
            <person name="Calvey C.H."/>
            <person name="Aerts A.L."/>
            <person name="Barry K.W."/>
            <person name="Choi C."/>
            <person name="Clum A."/>
            <person name="Coughlan A.Y."/>
            <person name="Deshpande S."/>
            <person name="Douglass A.P."/>
            <person name="Hanson S.J."/>
            <person name="Klenk H.-P."/>
            <person name="LaButti K.M."/>
            <person name="Lapidus A."/>
            <person name="Lindquist E.A."/>
            <person name="Lipzen A.M."/>
            <person name="Meier-Kolthoff J.P."/>
            <person name="Ohm R.A."/>
            <person name="Otillar R.P."/>
            <person name="Pangilinan J.L."/>
            <person name="Peng Y."/>
            <person name="Rokas A."/>
            <person name="Rosa C.A."/>
            <person name="Scheuner C."/>
            <person name="Sibirny A.A."/>
            <person name="Slot J.C."/>
            <person name="Stielow J.B."/>
            <person name="Sun H."/>
            <person name="Kurtzman C.P."/>
            <person name="Blackwell M."/>
            <person name="Grigoriev I.V."/>
            <person name="Jeffries T.W."/>
        </authorList>
    </citation>
    <scope>NUCLEOTIDE SEQUENCE [LARGE SCALE GENOMIC DNA]</scope>
    <source>
        <strain evidence="11">NRRL Y-1626</strain>
    </source>
</reference>
<keyword evidence="6" id="KW-0687">Ribonucleoprotein</keyword>
<dbReference type="Pfam" id="PF00163">
    <property type="entry name" value="Ribosomal_S4"/>
    <property type="match status" value="1"/>
</dbReference>
<dbReference type="GO" id="GO:0032040">
    <property type="term" value="C:small-subunit processome"/>
    <property type="evidence" value="ECO:0007669"/>
    <property type="project" value="TreeGrafter"/>
</dbReference>
<evidence type="ECO:0000313" key="11">
    <source>
        <dbReference type="Proteomes" id="UP000092321"/>
    </source>
</evidence>
<dbReference type="OrthoDB" id="10248812at2759"/>
<comment type="subcellular location">
    <subcellularLocation>
        <location evidence="1">Nucleus</location>
        <location evidence="1">Nucleolus</location>
    </subcellularLocation>
</comment>